<keyword evidence="3" id="KW-0560">Oxidoreductase</keyword>
<dbReference type="InterPro" id="IPR000415">
    <property type="entry name" value="Nitroreductase-like"/>
</dbReference>
<dbReference type="GO" id="GO:0016491">
    <property type="term" value="F:oxidoreductase activity"/>
    <property type="evidence" value="ECO:0007669"/>
    <property type="project" value="UniProtKB-KW"/>
</dbReference>
<comment type="similarity">
    <text evidence="1">Belongs to the nitroreductase family.</text>
</comment>
<evidence type="ECO:0000259" key="4">
    <source>
        <dbReference type="Pfam" id="PF00881"/>
    </source>
</evidence>
<evidence type="ECO:0000256" key="3">
    <source>
        <dbReference type="ARBA" id="ARBA00023002"/>
    </source>
</evidence>
<dbReference type="AlphaFoldDB" id="A0A2U8QTC8"/>
<dbReference type="PANTHER" id="PTHR43673">
    <property type="entry name" value="NAD(P)H NITROREDUCTASE YDGI-RELATED"/>
    <property type="match status" value="1"/>
</dbReference>
<evidence type="ECO:0000313" key="6">
    <source>
        <dbReference type="Proteomes" id="UP000245429"/>
    </source>
</evidence>
<name>A0A2U8QTC8_9FLAO</name>
<keyword evidence="6" id="KW-1185">Reference proteome</keyword>
<dbReference type="OrthoDB" id="9809288at2"/>
<evidence type="ECO:0000256" key="2">
    <source>
        <dbReference type="ARBA" id="ARBA00022857"/>
    </source>
</evidence>
<dbReference type="InterPro" id="IPR033878">
    <property type="entry name" value="NfsB-like"/>
</dbReference>
<evidence type="ECO:0000256" key="1">
    <source>
        <dbReference type="ARBA" id="ARBA00007118"/>
    </source>
</evidence>
<gene>
    <name evidence="5" type="ORF">DI487_04105</name>
</gene>
<dbReference type="CDD" id="cd02149">
    <property type="entry name" value="NfsB-like"/>
    <property type="match status" value="1"/>
</dbReference>
<proteinExistence type="inferred from homology"/>
<dbReference type="PANTHER" id="PTHR43673:SF10">
    <property type="entry name" value="NADH DEHYDROGENASE_NAD(P)H NITROREDUCTASE XCC3605-RELATED"/>
    <property type="match status" value="1"/>
</dbReference>
<dbReference type="InterPro" id="IPR029479">
    <property type="entry name" value="Nitroreductase"/>
</dbReference>
<dbReference type="RefSeq" id="WP_109568539.1">
    <property type="nucleotide sequence ID" value="NZ_CP029463.1"/>
</dbReference>
<feature type="domain" description="Nitroreductase" evidence="4">
    <location>
        <begin position="10"/>
        <end position="174"/>
    </location>
</feature>
<dbReference type="EMBL" id="CP029463">
    <property type="protein sequence ID" value="AWM13136.1"/>
    <property type="molecule type" value="Genomic_DNA"/>
</dbReference>
<sequence>MNFLECMKLRYTTKKYDSGVKLDTEKIQEIEKILHLSPSSLNSQPWKFTIVSDQKIKEALAPFSFHNKEKVEDCSHLIVFSMLDNIELFEKQMAEYLPEYAVTYYNIHIKPLGIAYTKNWMDQQVHIALGVLLSACATMNIDTTPMGGIEPEKYDEILETSNDYKTLFAVALGKRSGEDRNQPSITPKKRLPIEKVISKK</sequence>
<protein>
    <submittedName>
        <fullName evidence="5">NAD(P)H-dependent oxidoreductase</fullName>
    </submittedName>
</protein>
<organism evidence="5 6">
    <name type="scientific">Flavobacterium sediminis</name>
    <dbReference type="NCBI Taxonomy" id="2201181"/>
    <lineage>
        <taxon>Bacteria</taxon>
        <taxon>Pseudomonadati</taxon>
        <taxon>Bacteroidota</taxon>
        <taxon>Flavobacteriia</taxon>
        <taxon>Flavobacteriales</taxon>
        <taxon>Flavobacteriaceae</taxon>
        <taxon>Flavobacterium</taxon>
    </lineage>
</organism>
<dbReference type="SUPFAM" id="SSF55469">
    <property type="entry name" value="FMN-dependent nitroreductase-like"/>
    <property type="match status" value="1"/>
</dbReference>
<accession>A0A2U8QTC8</accession>
<evidence type="ECO:0000313" key="5">
    <source>
        <dbReference type="EMBL" id="AWM13136.1"/>
    </source>
</evidence>
<keyword evidence="2" id="KW-0521">NADP</keyword>
<dbReference type="Pfam" id="PF00881">
    <property type="entry name" value="Nitroreductase"/>
    <property type="match status" value="1"/>
</dbReference>
<dbReference type="Proteomes" id="UP000245429">
    <property type="component" value="Chromosome"/>
</dbReference>
<dbReference type="KEGG" id="fse:DI487_04105"/>
<reference evidence="5 6" key="1">
    <citation type="submission" date="2018-05" db="EMBL/GenBank/DDBJ databases">
        <title>Flavobacterium sp. MEBiC07310.</title>
        <authorList>
            <person name="Baek K."/>
        </authorList>
    </citation>
    <scope>NUCLEOTIDE SEQUENCE [LARGE SCALE GENOMIC DNA]</scope>
    <source>
        <strain evidence="5 6">MEBiC07310</strain>
    </source>
</reference>
<dbReference type="Gene3D" id="3.40.109.10">
    <property type="entry name" value="NADH Oxidase"/>
    <property type="match status" value="1"/>
</dbReference>